<feature type="compositionally biased region" description="Gly residues" evidence="1">
    <location>
        <begin position="185"/>
        <end position="196"/>
    </location>
</feature>
<evidence type="ECO:0000256" key="2">
    <source>
        <dbReference type="SAM" id="Phobius"/>
    </source>
</evidence>
<keyword evidence="2" id="KW-0472">Membrane</keyword>
<feature type="region of interest" description="Disordered" evidence="1">
    <location>
        <begin position="154"/>
        <end position="232"/>
    </location>
</feature>
<dbReference type="EMBL" id="WUUL01000005">
    <property type="protein sequence ID" value="MXQ53937.1"/>
    <property type="molecule type" value="Genomic_DNA"/>
</dbReference>
<dbReference type="Proteomes" id="UP000430692">
    <property type="component" value="Unassembled WGS sequence"/>
</dbReference>
<protein>
    <submittedName>
        <fullName evidence="4">LPXTG cell wall anchor domain-containing protein</fullName>
    </submittedName>
</protein>
<sequence length="285" mass="29168">MLKFVKRYSLLALMAIFAFSFIPSMASATTLKQEVDLKILGEANVLNIAKVGGKCDKIYVQIRTKELNKIVDVSKLKVSLKYDIYHHINKNALKGKIVANGEVSTKQKGDFYEISYDPTANPNGPAGNYALKVYLVIGKHKSKIPVIVNVKINEPCKGNNNGGANNGGTNNGGTDNGGTTNNGGTDNGGTNNGGTDNGATNNGGTNNGGTDNGATNNGGTNNGGTDNGSANAGTNAGANAGAANAGKTPGGKLPKTATNYANTAVFGAALALAGVAVLAYRRQTN</sequence>
<keyword evidence="3" id="KW-0732">Signal</keyword>
<gene>
    <name evidence="4" type="ORF">GSM42_09450</name>
</gene>
<organism evidence="4 5">
    <name type="scientific">Shimazuella alba</name>
    <dbReference type="NCBI Taxonomy" id="2690964"/>
    <lineage>
        <taxon>Bacteria</taxon>
        <taxon>Bacillati</taxon>
        <taxon>Bacillota</taxon>
        <taxon>Bacilli</taxon>
        <taxon>Bacillales</taxon>
        <taxon>Thermoactinomycetaceae</taxon>
        <taxon>Shimazuella</taxon>
    </lineage>
</organism>
<dbReference type="AlphaFoldDB" id="A0A6I4VQK8"/>
<dbReference type="NCBIfam" id="TIGR01167">
    <property type="entry name" value="LPXTG_anchor"/>
    <property type="match status" value="1"/>
</dbReference>
<name>A0A6I4VQK8_9BACL</name>
<accession>A0A6I4VQK8</accession>
<keyword evidence="2" id="KW-0812">Transmembrane</keyword>
<evidence type="ECO:0000313" key="4">
    <source>
        <dbReference type="EMBL" id="MXQ53937.1"/>
    </source>
</evidence>
<evidence type="ECO:0000256" key="3">
    <source>
        <dbReference type="SAM" id="SignalP"/>
    </source>
</evidence>
<evidence type="ECO:0000256" key="1">
    <source>
        <dbReference type="SAM" id="MobiDB-lite"/>
    </source>
</evidence>
<feature type="chain" id="PRO_5026188796" evidence="3">
    <location>
        <begin position="29"/>
        <end position="285"/>
    </location>
</feature>
<keyword evidence="2" id="KW-1133">Transmembrane helix</keyword>
<reference evidence="4 5" key="1">
    <citation type="submission" date="2019-12" db="EMBL/GenBank/DDBJ databases">
        <title>Whole-genome analyses of novel actinobacteria.</title>
        <authorList>
            <person name="Sahin N."/>
            <person name="Saygin H."/>
        </authorList>
    </citation>
    <scope>NUCLEOTIDE SEQUENCE [LARGE SCALE GENOMIC DNA]</scope>
    <source>
        <strain evidence="4 5">KC615</strain>
    </source>
</reference>
<proteinExistence type="predicted"/>
<evidence type="ECO:0000313" key="5">
    <source>
        <dbReference type="Proteomes" id="UP000430692"/>
    </source>
</evidence>
<feature type="transmembrane region" description="Helical" evidence="2">
    <location>
        <begin position="260"/>
        <end position="280"/>
    </location>
</feature>
<feature type="compositionally biased region" description="Gly residues" evidence="1">
    <location>
        <begin position="160"/>
        <end position="176"/>
    </location>
</feature>
<dbReference type="RefSeq" id="WP_160801292.1">
    <property type="nucleotide sequence ID" value="NZ_WUUL01000005.1"/>
</dbReference>
<feature type="signal peptide" evidence="3">
    <location>
        <begin position="1"/>
        <end position="28"/>
    </location>
</feature>
<comment type="caution">
    <text evidence="4">The sequence shown here is derived from an EMBL/GenBank/DDBJ whole genome shotgun (WGS) entry which is preliminary data.</text>
</comment>
<keyword evidence="5" id="KW-1185">Reference proteome</keyword>